<name>A0A2G8S0B6_9APHY</name>
<feature type="compositionally biased region" description="Acidic residues" evidence="1">
    <location>
        <begin position="53"/>
        <end position="62"/>
    </location>
</feature>
<feature type="compositionally biased region" description="Low complexity" evidence="1">
    <location>
        <begin position="73"/>
        <end position="84"/>
    </location>
</feature>
<dbReference type="AlphaFoldDB" id="A0A2G8S0B6"/>
<feature type="compositionally biased region" description="Polar residues" evidence="1">
    <location>
        <begin position="1"/>
        <end position="11"/>
    </location>
</feature>
<feature type="compositionally biased region" description="Basic and acidic residues" evidence="1">
    <location>
        <begin position="105"/>
        <end position="115"/>
    </location>
</feature>
<evidence type="ECO:0000313" key="2">
    <source>
        <dbReference type="EMBL" id="PIL27195.1"/>
    </source>
</evidence>
<evidence type="ECO:0000256" key="1">
    <source>
        <dbReference type="SAM" id="MobiDB-lite"/>
    </source>
</evidence>
<gene>
    <name evidence="2" type="ORF">GSI_10338</name>
</gene>
<accession>A0A2G8S0B6</accession>
<feature type="compositionally biased region" description="Polar residues" evidence="1">
    <location>
        <begin position="156"/>
        <end position="166"/>
    </location>
</feature>
<keyword evidence="3" id="KW-1185">Reference proteome</keyword>
<feature type="compositionally biased region" description="Basic and acidic residues" evidence="1">
    <location>
        <begin position="16"/>
        <end position="31"/>
    </location>
</feature>
<sequence length="216" mass="23657">MSSLAFNTSPTLAFPEKFRPRGLDSEVRDPLARPSPSFDWADDVEQEFYSAGDSDDSQDDEGAVSLEIESPLSSGARSFRGSGFPLTAISEDEEEEEDTTPTDSADARGLLDTDRMFSSGHPTTRGHRGYRVASVPSLWAIKEEDEDSDGESLSDANSTVPTSDSFRSSLTCIAADDSDSGWVWVNAEEARKAPVSSTDARPRRARLWIVSWFKAF</sequence>
<organism evidence="2 3">
    <name type="scientific">Ganoderma sinense ZZ0214-1</name>
    <dbReference type="NCBI Taxonomy" id="1077348"/>
    <lineage>
        <taxon>Eukaryota</taxon>
        <taxon>Fungi</taxon>
        <taxon>Dikarya</taxon>
        <taxon>Basidiomycota</taxon>
        <taxon>Agaricomycotina</taxon>
        <taxon>Agaricomycetes</taxon>
        <taxon>Polyporales</taxon>
        <taxon>Polyporaceae</taxon>
        <taxon>Ganoderma</taxon>
    </lineage>
</organism>
<reference evidence="2 3" key="1">
    <citation type="journal article" date="2015" name="Sci. Rep.">
        <title>Chromosome-level genome map provides insights into diverse defense mechanisms in the medicinal fungus Ganoderma sinense.</title>
        <authorList>
            <person name="Zhu Y."/>
            <person name="Xu J."/>
            <person name="Sun C."/>
            <person name="Zhou S."/>
            <person name="Xu H."/>
            <person name="Nelson D.R."/>
            <person name="Qian J."/>
            <person name="Song J."/>
            <person name="Luo H."/>
            <person name="Xiang L."/>
            <person name="Li Y."/>
            <person name="Xu Z."/>
            <person name="Ji A."/>
            <person name="Wang L."/>
            <person name="Lu S."/>
            <person name="Hayward A."/>
            <person name="Sun W."/>
            <person name="Li X."/>
            <person name="Schwartz D.C."/>
            <person name="Wang Y."/>
            <person name="Chen S."/>
        </authorList>
    </citation>
    <scope>NUCLEOTIDE SEQUENCE [LARGE SCALE GENOMIC DNA]</scope>
    <source>
        <strain evidence="2 3">ZZ0214-1</strain>
    </source>
</reference>
<protein>
    <submittedName>
        <fullName evidence="2">Uncharacterized protein</fullName>
    </submittedName>
</protein>
<comment type="caution">
    <text evidence="2">The sequence shown here is derived from an EMBL/GenBank/DDBJ whole genome shotgun (WGS) entry which is preliminary data.</text>
</comment>
<dbReference type="Proteomes" id="UP000230002">
    <property type="component" value="Unassembled WGS sequence"/>
</dbReference>
<feature type="region of interest" description="Disordered" evidence="1">
    <location>
        <begin position="142"/>
        <end position="166"/>
    </location>
</feature>
<dbReference type="EMBL" id="AYKW01000034">
    <property type="protein sequence ID" value="PIL27195.1"/>
    <property type="molecule type" value="Genomic_DNA"/>
</dbReference>
<feature type="compositionally biased region" description="Acidic residues" evidence="1">
    <location>
        <begin position="90"/>
        <end position="100"/>
    </location>
</feature>
<evidence type="ECO:0000313" key="3">
    <source>
        <dbReference type="Proteomes" id="UP000230002"/>
    </source>
</evidence>
<feature type="region of interest" description="Disordered" evidence="1">
    <location>
        <begin position="1"/>
        <end position="129"/>
    </location>
</feature>
<feature type="compositionally biased region" description="Acidic residues" evidence="1">
    <location>
        <begin position="143"/>
        <end position="152"/>
    </location>
</feature>
<proteinExistence type="predicted"/>